<dbReference type="GO" id="GO:0006313">
    <property type="term" value="P:DNA transposition"/>
    <property type="evidence" value="ECO:0007669"/>
    <property type="project" value="InterPro"/>
</dbReference>
<sequence length="103" mass="11395">PELGTLNRKKISALVGVCPYNRDSGHFRGKRCISGGRADIRSVLYMATLAATRFNPVIKAFHKRLKEAGKVPKVAIVACMRKLLTILNAMIKTSQKWKPAMAN</sequence>
<reference evidence="3" key="2">
    <citation type="submission" date="2017-02" db="EMBL/GenBank/DDBJ databases">
        <authorList>
            <person name="Peterson S.W."/>
        </authorList>
    </citation>
    <scope>NUCLEOTIDE SEQUENCE [LARGE SCALE GENOMIC DNA]</scope>
    <source>
        <strain evidence="3">ATCC BAA-34</strain>
    </source>
</reference>
<evidence type="ECO:0000259" key="1">
    <source>
        <dbReference type="Pfam" id="PF02371"/>
    </source>
</evidence>
<dbReference type="PANTHER" id="PTHR33055">
    <property type="entry name" value="TRANSPOSASE FOR INSERTION SEQUENCE ELEMENT IS1111A"/>
    <property type="match status" value="1"/>
</dbReference>
<dbReference type="AlphaFoldDB" id="A0A1T4RH23"/>
<keyword evidence="4" id="KW-1185">Reference proteome</keyword>
<dbReference type="Proteomes" id="UP000190102">
    <property type="component" value="Unassembled WGS sequence"/>
</dbReference>
<dbReference type="Pfam" id="PF02371">
    <property type="entry name" value="Transposase_20"/>
    <property type="match status" value="1"/>
</dbReference>
<dbReference type="PANTHER" id="PTHR33055:SF13">
    <property type="entry name" value="TRANSPOSASE"/>
    <property type="match status" value="1"/>
</dbReference>
<evidence type="ECO:0000313" key="3">
    <source>
        <dbReference type="EMBL" id="SKA15275.1"/>
    </source>
</evidence>
<feature type="non-terminal residue" evidence="3">
    <location>
        <position position="1"/>
    </location>
</feature>
<dbReference type="EMBL" id="FUWR01000008">
    <property type="protein sequence ID" value="SJZ85553.1"/>
    <property type="molecule type" value="Genomic_DNA"/>
</dbReference>
<gene>
    <name evidence="2" type="ORF">SAMN02745119_01836</name>
    <name evidence="3" type="ORF">SAMN02745119_02895</name>
</gene>
<dbReference type="InterPro" id="IPR003346">
    <property type="entry name" value="Transposase_20"/>
</dbReference>
<proteinExistence type="predicted"/>
<dbReference type="InterPro" id="IPR047650">
    <property type="entry name" value="Transpos_IS110"/>
</dbReference>
<accession>A0A1T4RH23</accession>
<evidence type="ECO:0000313" key="4">
    <source>
        <dbReference type="Proteomes" id="UP000190102"/>
    </source>
</evidence>
<protein>
    <submittedName>
        <fullName evidence="3">Transposase IS116/IS110/IS902 family protein</fullName>
    </submittedName>
</protein>
<dbReference type="EMBL" id="FUWR01000020">
    <property type="protein sequence ID" value="SKA15275.1"/>
    <property type="molecule type" value="Genomic_DNA"/>
</dbReference>
<evidence type="ECO:0000313" key="2">
    <source>
        <dbReference type="EMBL" id="SJZ85553.1"/>
    </source>
</evidence>
<reference evidence="4" key="1">
    <citation type="submission" date="2017-02" db="EMBL/GenBank/DDBJ databases">
        <authorList>
            <person name="Varghese N."/>
            <person name="Submissions S."/>
        </authorList>
    </citation>
    <scope>NUCLEOTIDE SEQUENCE [LARGE SCALE GENOMIC DNA]</scope>
    <source>
        <strain evidence="4">ATCC BAA-34</strain>
    </source>
</reference>
<dbReference type="OrthoDB" id="9795150at2"/>
<name>A0A1T4RH23_9BACT</name>
<organism evidence="3 4">
    <name type="scientific">Trichlorobacter thiogenes</name>
    <dbReference type="NCBI Taxonomy" id="115783"/>
    <lineage>
        <taxon>Bacteria</taxon>
        <taxon>Pseudomonadati</taxon>
        <taxon>Thermodesulfobacteriota</taxon>
        <taxon>Desulfuromonadia</taxon>
        <taxon>Geobacterales</taxon>
        <taxon>Geobacteraceae</taxon>
        <taxon>Trichlorobacter</taxon>
    </lineage>
</organism>
<feature type="domain" description="Transposase IS116/IS110/IS902 C-terminal" evidence="1">
    <location>
        <begin position="7"/>
        <end position="62"/>
    </location>
</feature>
<dbReference type="GO" id="GO:0003677">
    <property type="term" value="F:DNA binding"/>
    <property type="evidence" value="ECO:0007669"/>
    <property type="project" value="InterPro"/>
</dbReference>
<dbReference type="RefSeq" id="WP_139366729.1">
    <property type="nucleotide sequence ID" value="NZ_FUWR01000008.1"/>
</dbReference>
<dbReference type="GO" id="GO:0004803">
    <property type="term" value="F:transposase activity"/>
    <property type="evidence" value="ECO:0007669"/>
    <property type="project" value="InterPro"/>
</dbReference>
<dbReference type="STRING" id="115783.SAMN02745119_01836"/>